<feature type="region of interest" description="Disordered" evidence="1">
    <location>
        <begin position="763"/>
        <end position="785"/>
    </location>
</feature>
<comment type="caution">
    <text evidence="2">The sequence shown here is derived from an EMBL/GenBank/DDBJ whole genome shotgun (WGS) entry which is preliminary data.</text>
</comment>
<dbReference type="InterPro" id="IPR043502">
    <property type="entry name" value="DNA/RNA_pol_sf"/>
</dbReference>
<protein>
    <submittedName>
        <fullName evidence="2">Uncharacterized protein</fullName>
    </submittedName>
</protein>
<dbReference type="EMBL" id="JARBHB010000002">
    <property type="protein sequence ID" value="KAJ8893086.1"/>
    <property type="molecule type" value="Genomic_DNA"/>
</dbReference>
<keyword evidence="3" id="KW-1185">Reference proteome</keyword>
<feature type="region of interest" description="Disordered" evidence="1">
    <location>
        <begin position="697"/>
        <end position="735"/>
    </location>
</feature>
<evidence type="ECO:0000313" key="2">
    <source>
        <dbReference type="EMBL" id="KAJ8893086.1"/>
    </source>
</evidence>
<sequence length="1432" mass="159751">MEGSYWLGCKLTCKWPCDDWRERRPNFLLVVTRTYHRSTTSHRPIGLLSRWGDVAMDWGASRGQCRPDGGGGDLQGWTGDRDEVHFEPPKLAVRNLDPRLIAIVDRCSLKIRQQIELRSIIDDSEIQNHEISLVQYFYIGTKFKLDPVSEPGSFDLGSGKMFVQPGIRNECVGSLQDAWSSSQLHEATEATAMVRVSETGLRWLAVILLASHLSEPGSTLGWVTPGFSQVGIVPDDDTDRRVISGISRLPPPLHSDASPFSTHSTFIGSQDLVAGPSGINCPLASPIDAASPHDVESERALDWSSDSNFEDWLSSKRPGFSTDQKRGVNVSETAFRCRAERTPAAHTLTCNIVDRHSFTNLWLGTNLPKCSVARESSSTCNFQSDIRPLSIVEEFAYLKTSLSGEPSPTVQPFIIFGSYLNAVNQYQRKMLIVSLRVEALLTIQWRLSDTVLPKWKNFVKFSGIHCRSQETVSSSRAYTLMKSKIKHTPTTGCQASHNQLAENSMTWYFNPLTVSHFGGNWEAGMKSVKSISSRLSGSVADMWRYENRINSRQPGTSDFLCRNHITPTSTATDTRKTASTTIFNCRVVSCLRCYTGRGYVIPALLFQAQLCNRCDSGITISSTALQSGVEWLGRLLRHRPLRLPCKNPRATRPGIEPGSPWREAVRLKEERPCRMFERKKPSKRNPAQATSPLLFLHDSTPAPCRMPDERTRAEQAGGAQQDGDLANNTAPGSHDHSAVLRTCRQHGLLDTRSYTRLPQPEAVTPRLRPRRATMPRASSSSLPLSARLSTGAQCSSRTAYTYRTFSGDLINLGVGKLLHSLGPVTTKQHMTVVVGKTVTQRQPQVKSTGLWNPEYCRYEPVGIVFVCYPPLACPESSSSAGKSCFNRHSFLVALLETILFWVEGLSKPDRYLKAGLFPSGVSWSCGATSHFQYPLFMSMEKALSELLQRNRVAFIFELNDLGRTNVICHHIDTGNARLIKQPRRRQPLASHEAVEGILKEMKELGVIEPSVSPYRHPLPVSRVPRGHLHSVPSPHDAYLRHLLMMSLLAHVRAGTPDSQACQRLGGYKARRLNFRPNWLWYVLAIGALSLYEVWCFGEGVYIEERCSPSELWHTMRCDVLGKGPLAVGPVHRECNTPSPNLPLDQSAFPIMCPLPTPAHQLYSPELVFVRDDRFLATTICLPSTSSTECIFVHHAGDSPPARHPSAVQILNRPESVDLLAKFPSTPSSHQTFTFACPLTCPEREVSAIDLRTMPGIYTENDTRRQHREQRQASNQERCQKLTTTSTSIPDVHYNARCLLQCQPSTASSRSTIQNLQECVDVFNAMLAYGKAKTLLSLDCSQLWVLPKEFIIAFAVFLPDNLQADEDIVLYLPCEDCPHGMPSFATDGNNQHLWRDCMSCRLKQLIEARIIPDVVMDDSGVDEVDSEATTDLL</sequence>
<proteinExistence type="predicted"/>
<feature type="region of interest" description="Disordered" evidence="1">
    <location>
        <begin position="1259"/>
        <end position="1278"/>
    </location>
</feature>
<feature type="compositionally biased region" description="Low complexity" evidence="1">
    <location>
        <begin position="775"/>
        <end position="785"/>
    </location>
</feature>
<evidence type="ECO:0000256" key="1">
    <source>
        <dbReference type="SAM" id="MobiDB-lite"/>
    </source>
</evidence>
<name>A0ABQ9I903_9NEOP</name>
<organism evidence="2 3">
    <name type="scientific">Dryococelus australis</name>
    <dbReference type="NCBI Taxonomy" id="614101"/>
    <lineage>
        <taxon>Eukaryota</taxon>
        <taxon>Metazoa</taxon>
        <taxon>Ecdysozoa</taxon>
        <taxon>Arthropoda</taxon>
        <taxon>Hexapoda</taxon>
        <taxon>Insecta</taxon>
        <taxon>Pterygota</taxon>
        <taxon>Neoptera</taxon>
        <taxon>Polyneoptera</taxon>
        <taxon>Phasmatodea</taxon>
        <taxon>Verophasmatodea</taxon>
        <taxon>Anareolatae</taxon>
        <taxon>Phasmatidae</taxon>
        <taxon>Eurycanthinae</taxon>
        <taxon>Dryococelus</taxon>
    </lineage>
</organism>
<reference evidence="2 3" key="1">
    <citation type="submission" date="2023-02" db="EMBL/GenBank/DDBJ databases">
        <title>LHISI_Scaffold_Assembly.</title>
        <authorList>
            <person name="Stuart O.P."/>
            <person name="Cleave R."/>
            <person name="Magrath M.J.L."/>
            <person name="Mikheyev A.S."/>
        </authorList>
    </citation>
    <scope>NUCLEOTIDE SEQUENCE [LARGE SCALE GENOMIC DNA]</scope>
    <source>
        <strain evidence="2">Daus_M_001</strain>
        <tissue evidence="2">Leg muscle</tissue>
    </source>
</reference>
<dbReference type="SUPFAM" id="SSF56672">
    <property type="entry name" value="DNA/RNA polymerases"/>
    <property type="match status" value="1"/>
</dbReference>
<dbReference type="Proteomes" id="UP001159363">
    <property type="component" value="Chromosome 2"/>
</dbReference>
<evidence type="ECO:0000313" key="3">
    <source>
        <dbReference type="Proteomes" id="UP001159363"/>
    </source>
</evidence>
<accession>A0ABQ9I903</accession>
<dbReference type="Gene3D" id="3.10.10.10">
    <property type="entry name" value="HIV Type 1 Reverse Transcriptase, subunit A, domain 1"/>
    <property type="match status" value="1"/>
</dbReference>
<gene>
    <name evidence="2" type="ORF">PR048_005669</name>
</gene>